<dbReference type="InterPro" id="IPR009734">
    <property type="entry name" value="Myoviridae_GpU"/>
</dbReference>
<dbReference type="Proteomes" id="UP001155380">
    <property type="component" value="Unassembled WGS sequence"/>
</dbReference>
<gene>
    <name evidence="1" type="ORF">NBH21_12880</name>
</gene>
<dbReference type="RefSeq" id="WP_250913320.1">
    <property type="nucleotide sequence ID" value="NZ_JAMXLX010000003.1"/>
</dbReference>
<evidence type="ECO:0000313" key="1">
    <source>
        <dbReference type="EMBL" id="MCO5957672.1"/>
    </source>
</evidence>
<proteinExistence type="predicted"/>
<sequence length="146" mass="15865">MLYLLGAVAVDTAPFSIDSMDRQSGASIAAKPIIGGRQRKENTGEGEDDITISGTILPSRIGGLSELETLHGMRRSGARFPLMRGDGYRYGWYVINKITERHEHLMRDGVGFTVQHSITMEQADQISGDGQQVISGLLSLFNALGL</sequence>
<name>A0AAJ1BWQ7_9HYPH</name>
<accession>A0AAJ1BWQ7</accession>
<protein>
    <submittedName>
        <fullName evidence="1">Phage tail protein</fullName>
    </submittedName>
</protein>
<organism evidence="1 2">
    <name type="scientific">Ciceribacter sichuanensis</name>
    <dbReference type="NCBI Taxonomy" id="2949647"/>
    <lineage>
        <taxon>Bacteria</taxon>
        <taxon>Pseudomonadati</taxon>
        <taxon>Pseudomonadota</taxon>
        <taxon>Alphaproteobacteria</taxon>
        <taxon>Hyphomicrobiales</taxon>
        <taxon>Rhizobiaceae</taxon>
        <taxon>Ciceribacter</taxon>
    </lineage>
</organism>
<evidence type="ECO:0000313" key="2">
    <source>
        <dbReference type="Proteomes" id="UP001155380"/>
    </source>
</evidence>
<dbReference type="EMBL" id="JAMXLX010000003">
    <property type="protein sequence ID" value="MCO5957672.1"/>
    <property type="molecule type" value="Genomic_DNA"/>
</dbReference>
<comment type="caution">
    <text evidence="1">The sequence shown here is derived from an EMBL/GenBank/DDBJ whole genome shotgun (WGS) entry which is preliminary data.</text>
</comment>
<dbReference type="Pfam" id="PF06995">
    <property type="entry name" value="Phage_P2_GpU"/>
    <property type="match status" value="1"/>
</dbReference>
<dbReference type="AlphaFoldDB" id="A0AAJ1BWQ7"/>
<reference evidence="1" key="1">
    <citation type="submission" date="2022-06" db="EMBL/GenBank/DDBJ databases">
        <authorList>
            <person name="Sun Q."/>
        </authorList>
    </citation>
    <scope>NUCLEOTIDE SEQUENCE</scope>
    <source>
        <strain evidence="1">S101</strain>
    </source>
</reference>